<feature type="transmembrane region" description="Helical" evidence="10">
    <location>
        <begin position="12"/>
        <end position="31"/>
    </location>
</feature>
<dbReference type="EC" id="2.7.13.3" evidence="3"/>
<name>A0ABY5ZLR3_9BACT</name>
<dbReference type="InterPro" id="IPR003661">
    <property type="entry name" value="HisK_dim/P_dom"/>
</dbReference>
<dbReference type="InterPro" id="IPR003660">
    <property type="entry name" value="HAMP_dom"/>
</dbReference>
<evidence type="ECO:0000259" key="12">
    <source>
        <dbReference type="PROSITE" id="PS50885"/>
    </source>
</evidence>
<dbReference type="InterPro" id="IPR003594">
    <property type="entry name" value="HATPase_dom"/>
</dbReference>
<dbReference type="Gene3D" id="1.10.287.130">
    <property type="match status" value="1"/>
</dbReference>
<dbReference type="GO" id="GO:0005524">
    <property type="term" value="F:ATP binding"/>
    <property type="evidence" value="ECO:0007669"/>
    <property type="project" value="UniProtKB-KW"/>
</dbReference>
<dbReference type="SUPFAM" id="SSF55874">
    <property type="entry name" value="ATPase domain of HSP90 chaperone/DNA topoisomerase II/histidine kinase"/>
    <property type="match status" value="1"/>
</dbReference>
<dbReference type="SMART" id="SM00387">
    <property type="entry name" value="HATPase_c"/>
    <property type="match status" value="1"/>
</dbReference>
<evidence type="ECO:0000313" key="14">
    <source>
        <dbReference type="Proteomes" id="UP001060414"/>
    </source>
</evidence>
<keyword evidence="6" id="KW-0547">Nucleotide-binding</keyword>
<keyword evidence="10" id="KW-1133">Transmembrane helix</keyword>
<dbReference type="PROSITE" id="PS50885">
    <property type="entry name" value="HAMP"/>
    <property type="match status" value="1"/>
</dbReference>
<dbReference type="InterPro" id="IPR036890">
    <property type="entry name" value="HATPase_C_sf"/>
</dbReference>
<evidence type="ECO:0000256" key="8">
    <source>
        <dbReference type="ARBA" id="ARBA00022840"/>
    </source>
</evidence>
<evidence type="ECO:0000256" key="6">
    <source>
        <dbReference type="ARBA" id="ARBA00022741"/>
    </source>
</evidence>
<keyword evidence="4" id="KW-0597">Phosphoprotein</keyword>
<keyword evidence="14" id="KW-1185">Reference proteome</keyword>
<evidence type="ECO:0000256" key="7">
    <source>
        <dbReference type="ARBA" id="ARBA00022777"/>
    </source>
</evidence>
<dbReference type="Pfam" id="PF02518">
    <property type="entry name" value="HATPase_c"/>
    <property type="match status" value="1"/>
</dbReference>
<keyword evidence="9" id="KW-0902">Two-component regulatory system</keyword>
<proteinExistence type="predicted"/>
<dbReference type="InterPro" id="IPR005467">
    <property type="entry name" value="His_kinase_dom"/>
</dbReference>
<reference evidence="13" key="1">
    <citation type="journal article" date="2022" name="Environ. Microbiol.">
        <title>Geoalkalibacter halelectricus SAP #1 sp. nov. possessing extracellular electron transfer and mineral#reducing capabilities from a haloalkaline environment.</title>
        <authorList>
            <person name="Yadav S."/>
            <person name="Singh R."/>
            <person name="Sundharam S.S."/>
            <person name="Chaudhary S."/>
            <person name="Krishnamurthi S."/>
            <person name="Patil S.A."/>
        </authorList>
    </citation>
    <scope>NUCLEOTIDE SEQUENCE</scope>
    <source>
        <strain evidence="13">SAP-1</strain>
    </source>
</reference>
<organism evidence="13 14">
    <name type="scientific">Geoalkalibacter halelectricus</name>
    <dbReference type="NCBI Taxonomy" id="2847045"/>
    <lineage>
        <taxon>Bacteria</taxon>
        <taxon>Pseudomonadati</taxon>
        <taxon>Thermodesulfobacteriota</taxon>
        <taxon>Desulfuromonadia</taxon>
        <taxon>Desulfuromonadales</taxon>
        <taxon>Geoalkalibacteraceae</taxon>
        <taxon>Geoalkalibacter</taxon>
    </lineage>
</organism>
<evidence type="ECO:0000256" key="3">
    <source>
        <dbReference type="ARBA" id="ARBA00012438"/>
    </source>
</evidence>
<evidence type="ECO:0000259" key="11">
    <source>
        <dbReference type="PROSITE" id="PS50109"/>
    </source>
</evidence>
<dbReference type="SMART" id="SM00304">
    <property type="entry name" value="HAMP"/>
    <property type="match status" value="1"/>
</dbReference>
<dbReference type="PANTHER" id="PTHR43065:SF10">
    <property type="entry name" value="PEROXIDE STRESS-ACTIVATED HISTIDINE KINASE MAK3"/>
    <property type="match status" value="1"/>
</dbReference>
<dbReference type="Gene3D" id="6.10.340.10">
    <property type="match status" value="1"/>
</dbReference>
<keyword evidence="10" id="KW-0472">Membrane</keyword>
<dbReference type="InterPro" id="IPR036097">
    <property type="entry name" value="HisK_dim/P_sf"/>
</dbReference>
<keyword evidence="8 13" id="KW-0067">ATP-binding</keyword>
<dbReference type="SMART" id="SM00388">
    <property type="entry name" value="HisKA"/>
    <property type="match status" value="1"/>
</dbReference>
<gene>
    <name evidence="13" type="ORF">L9S41_18010</name>
</gene>
<dbReference type="SUPFAM" id="SSF158472">
    <property type="entry name" value="HAMP domain-like"/>
    <property type="match status" value="1"/>
</dbReference>
<dbReference type="CDD" id="cd00082">
    <property type="entry name" value="HisKA"/>
    <property type="match status" value="1"/>
</dbReference>
<feature type="domain" description="Histidine kinase" evidence="11">
    <location>
        <begin position="286"/>
        <end position="495"/>
    </location>
</feature>
<evidence type="ECO:0000256" key="1">
    <source>
        <dbReference type="ARBA" id="ARBA00000085"/>
    </source>
</evidence>
<evidence type="ECO:0000256" key="2">
    <source>
        <dbReference type="ARBA" id="ARBA00004370"/>
    </source>
</evidence>
<dbReference type="SUPFAM" id="SSF47384">
    <property type="entry name" value="Homodimeric domain of signal transducing histidine kinase"/>
    <property type="match status" value="1"/>
</dbReference>
<protein>
    <recommendedName>
        <fullName evidence="3">histidine kinase</fullName>
        <ecNumber evidence="3">2.7.13.3</ecNumber>
    </recommendedName>
</protein>
<evidence type="ECO:0000256" key="10">
    <source>
        <dbReference type="SAM" id="Phobius"/>
    </source>
</evidence>
<evidence type="ECO:0000313" key="13">
    <source>
        <dbReference type="EMBL" id="UWZ79553.1"/>
    </source>
</evidence>
<dbReference type="Pfam" id="PF00672">
    <property type="entry name" value="HAMP"/>
    <property type="match status" value="1"/>
</dbReference>
<dbReference type="PROSITE" id="PS50109">
    <property type="entry name" value="HIS_KIN"/>
    <property type="match status" value="1"/>
</dbReference>
<keyword evidence="5" id="KW-0808">Transferase</keyword>
<sequence length="501" mass="54080">MKINLGLRSEILISLTLLVVSGLLFSALFLLKVAENELVQERVHITFDLLQNLPRIATVDDTGTRFLNEIDWLVRQLNLQADLQTYAIFDADLQWFSGSNQAPAGSEPLDRAARFGTPRVVLHSAPGWRALVPGSGGSFECYVPLIAEGSIEGVLHARYGLDAVARRMVLAQQAVGALILGFGAVLIAFGTYLLGRTLVSPVRRLMQATTSIAAGDLSVQVPVDGPREIAQLAKSFNVMTQALEQSRGETQATIASLHRTNSELAQTRDSLVRSEKMAAVGTLAAGMAHEIGNPLSASMGYLELLQAQGRDPDQGDLLARAARELARIDRLVRDLLDFAAPQAAASEICDPATAVGEAVDLLRAQGVFEGLELRVELPRALPRVRACRHKLVQVLVNLLVNARDACAPGQGVVTLEGQAHDGEICLVVRDNGCGLSEERMKRIFDPFFTTKEPGKGRGLGLFFCHKVVEDWQGRLEVESRPGQGSAFFLTLPIAAAEGGRV</sequence>
<feature type="domain" description="HAMP" evidence="12">
    <location>
        <begin position="196"/>
        <end position="248"/>
    </location>
</feature>
<comment type="subcellular location">
    <subcellularLocation>
        <location evidence="2">Membrane</location>
    </subcellularLocation>
</comment>
<dbReference type="EMBL" id="CP092109">
    <property type="protein sequence ID" value="UWZ79553.1"/>
    <property type="molecule type" value="Genomic_DNA"/>
</dbReference>
<evidence type="ECO:0000256" key="5">
    <source>
        <dbReference type="ARBA" id="ARBA00022679"/>
    </source>
</evidence>
<accession>A0ABY5ZLR3</accession>
<keyword evidence="10" id="KW-0812">Transmembrane</keyword>
<dbReference type="Proteomes" id="UP001060414">
    <property type="component" value="Chromosome"/>
</dbReference>
<dbReference type="CDD" id="cd06225">
    <property type="entry name" value="HAMP"/>
    <property type="match status" value="1"/>
</dbReference>
<evidence type="ECO:0000256" key="4">
    <source>
        <dbReference type="ARBA" id="ARBA00022553"/>
    </source>
</evidence>
<keyword evidence="7" id="KW-0418">Kinase</keyword>
<dbReference type="RefSeq" id="WP_260747905.1">
    <property type="nucleotide sequence ID" value="NZ_CP092109.1"/>
</dbReference>
<dbReference type="PANTHER" id="PTHR43065">
    <property type="entry name" value="SENSOR HISTIDINE KINASE"/>
    <property type="match status" value="1"/>
</dbReference>
<dbReference type="InterPro" id="IPR004358">
    <property type="entry name" value="Sig_transdc_His_kin-like_C"/>
</dbReference>
<dbReference type="PRINTS" id="PR00344">
    <property type="entry name" value="BCTRLSENSOR"/>
</dbReference>
<dbReference type="Gene3D" id="3.30.565.10">
    <property type="entry name" value="Histidine kinase-like ATPase, C-terminal domain"/>
    <property type="match status" value="1"/>
</dbReference>
<dbReference type="Pfam" id="PF00512">
    <property type="entry name" value="HisKA"/>
    <property type="match status" value="1"/>
</dbReference>
<comment type="catalytic activity">
    <reaction evidence="1">
        <text>ATP + protein L-histidine = ADP + protein N-phospho-L-histidine.</text>
        <dbReference type="EC" id="2.7.13.3"/>
    </reaction>
</comment>
<feature type="transmembrane region" description="Helical" evidence="10">
    <location>
        <begin position="175"/>
        <end position="195"/>
    </location>
</feature>
<evidence type="ECO:0000256" key="9">
    <source>
        <dbReference type="ARBA" id="ARBA00023012"/>
    </source>
</evidence>